<feature type="region of interest" description="Disordered" evidence="1">
    <location>
        <begin position="785"/>
        <end position="857"/>
    </location>
</feature>
<feature type="compositionally biased region" description="Gly residues" evidence="1">
    <location>
        <begin position="838"/>
        <end position="849"/>
    </location>
</feature>
<gene>
    <name evidence="2" type="ORF">HXX76_008684</name>
</gene>
<feature type="region of interest" description="Disordered" evidence="1">
    <location>
        <begin position="27"/>
        <end position="54"/>
    </location>
</feature>
<feature type="region of interest" description="Disordered" evidence="1">
    <location>
        <begin position="609"/>
        <end position="630"/>
    </location>
</feature>
<dbReference type="InterPro" id="IPR036188">
    <property type="entry name" value="FAD/NAD-bd_sf"/>
</dbReference>
<protein>
    <recommendedName>
        <fullName evidence="4">L-ornithine N(5)-monooxygenase</fullName>
    </recommendedName>
</protein>
<feature type="compositionally biased region" description="Low complexity" evidence="1">
    <location>
        <begin position="312"/>
        <end position="342"/>
    </location>
</feature>
<organism evidence="2 3">
    <name type="scientific">Chlamydomonas incerta</name>
    <dbReference type="NCBI Taxonomy" id="51695"/>
    <lineage>
        <taxon>Eukaryota</taxon>
        <taxon>Viridiplantae</taxon>
        <taxon>Chlorophyta</taxon>
        <taxon>core chlorophytes</taxon>
        <taxon>Chlorophyceae</taxon>
        <taxon>CS clade</taxon>
        <taxon>Chlamydomonadales</taxon>
        <taxon>Chlamydomonadaceae</taxon>
        <taxon>Chlamydomonas</taxon>
    </lineage>
</organism>
<dbReference type="PANTHER" id="PTHR38663">
    <property type="match status" value="1"/>
</dbReference>
<evidence type="ECO:0008006" key="4">
    <source>
        <dbReference type="Google" id="ProtNLM"/>
    </source>
</evidence>
<evidence type="ECO:0000313" key="3">
    <source>
        <dbReference type="Proteomes" id="UP000650467"/>
    </source>
</evidence>
<proteinExistence type="predicted"/>
<feature type="compositionally biased region" description="Basic and acidic residues" evidence="1">
    <location>
        <begin position="609"/>
        <end position="619"/>
    </location>
</feature>
<dbReference type="PANTHER" id="PTHR38663:SF1">
    <property type="entry name" value="L-ORNITHINE N(5)-MONOOXYGENASE"/>
    <property type="match status" value="1"/>
</dbReference>
<evidence type="ECO:0000256" key="1">
    <source>
        <dbReference type="SAM" id="MobiDB-lite"/>
    </source>
</evidence>
<evidence type="ECO:0000313" key="2">
    <source>
        <dbReference type="EMBL" id="KAG2432956.1"/>
    </source>
</evidence>
<dbReference type="SUPFAM" id="SSF51905">
    <property type="entry name" value="FAD/NAD(P)-binding domain"/>
    <property type="match status" value="1"/>
</dbReference>
<comment type="caution">
    <text evidence="2">The sequence shown here is derived from an EMBL/GenBank/DDBJ whole genome shotgun (WGS) entry which is preliminary data.</text>
</comment>
<reference evidence="2" key="1">
    <citation type="journal article" date="2020" name="bioRxiv">
        <title>Comparative genomics of Chlamydomonas.</title>
        <authorList>
            <person name="Craig R.J."/>
            <person name="Hasan A.R."/>
            <person name="Ness R.W."/>
            <person name="Keightley P.D."/>
        </authorList>
    </citation>
    <scope>NUCLEOTIDE SEQUENCE</scope>
    <source>
        <strain evidence="2">SAG 7.73</strain>
    </source>
</reference>
<accession>A0A835W1T1</accession>
<keyword evidence="3" id="KW-1185">Reference proteome</keyword>
<name>A0A835W1T1_CHLIN</name>
<dbReference type="EMBL" id="JAEHOC010000020">
    <property type="protein sequence ID" value="KAG2432956.1"/>
    <property type="molecule type" value="Genomic_DNA"/>
</dbReference>
<feature type="region of interest" description="Disordered" evidence="1">
    <location>
        <begin position="733"/>
        <end position="773"/>
    </location>
</feature>
<dbReference type="OrthoDB" id="546618at2759"/>
<feature type="compositionally biased region" description="Low complexity" evidence="1">
    <location>
        <begin position="816"/>
        <end position="828"/>
    </location>
</feature>
<feature type="region of interest" description="Disordered" evidence="1">
    <location>
        <begin position="304"/>
        <end position="342"/>
    </location>
</feature>
<dbReference type="Proteomes" id="UP000650467">
    <property type="component" value="Unassembled WGS sequence"/>
</dbReference>
<sequence>MYELLIVGSGPAALSVLCRLIEEDPDDSVDGHRREVKPKAALQRAQQHQAGCGPRRDRLAGWLRDRVLIVDERGGWMSRWDEQFAGLGIAHLRSPSSVHPDPSSSYSLEMWAEQRRRCCELRPMEVMEKSADFRGPFDLPGTALFRDFVGSVLRRYCLDSPGAVLQLTPVPCTGAAASTAGATGSNSTSATGTSYSHCVATLSDGSRVAARRVLLAVGSTNVPRLPPFAQGWVVAAAAAGPAPSSTATATATVTGSAAAEVGAVAGAAPAAAAVDELQQLQPNACHDQCKRPHQQLHPFKVLDESLAPPAPDADTQPAQQQTQHPAAEAQRESAAVATAEAVEAAAPPPWAGRMLHAWDVARSFSCRKPRQAHSDAAVSDCGAAAVATSGGTGCGSGGGGSSCRSLAGQRVVVVGGGLTAAQLVALAAQHGSEDVVLLVRRKLKQVKQFDVDVPWLGRMRQAHLHDFGRLPGGAEARLAALRAAVGGGSATPEAVAALRALQAKGMLRIEEEVEVEAADWSECCCVPPGGGVPPGVGRSSCGFSNGGIDCSSDSENECSQRSSASGLSSCGSIARGAAAGCTRGYGSLPWSPHRAAGCWHLYLSRPLERRRQRPTHDSDNEAEAACGSDGDDGSEGGLLLHADHVWCATGSVVDAGRDPLLRGLQAQCPVELHGGLPELTPELRWCEGLDVFVAGAYAALRLGPGAGNLMGARTAAVRLVRLWQREAGADLCPYIKPRPQPQPGQQSAPGYGRAAASSAATQEPDGDAAPAGTAGTLAVSSKVTAASATQQRAGQAVATSRRRPKGRQAGGAPQGAVARAPTPAAAVAMHGPQSAGVGAPGEAGSGDGGAQSNTAEVDAAAERPTSCEQLQALCYCDAIVRHCAIGTSAA</sequence>
<dbReference type="AlphaFoldDB" id="A0A835W1T1"/>
<dbReference type="Gene3D" id="3.50.50.60">
    <property type="entry name" value="FAD/NAD(P)-binding domain"/>
    <property type="match status" value="1"/>
</dbReference>